<dbReference type="Proteomes" id="UP000219494">
    <property type="component" value="Unassembled WGS sequence"/>
</dbReference>
<dbReference type="PANTHER" id="PTHR45586:SF1">
    <property type="entry name" value="LIPOPOLYSACCHARIDE ASSEMBLY PROTEIN B"/>
    <property type="match status" value="1"/>
</dbReference>
<evidence type="ECO:0000256" key="2">
    <source>
        <dbReference type="ARBA" id="ARBA00022803"/>
    </source>
</evidence>
<sequence length="551" mass="58918">MNAAALRQQALARAAAGDQAGATALFARGLEAHPRDAAFANSAGSFHAGQGRPAEALALFDRALAIAPDLHEAAVNRAIMLQRLGRTREALADLRARERSLAAVPRYWTTRASAERALGDVAAAATSYDRAIAREPANPKALAGRAQMAIERGEADAVAAHQRALAQAPGDPHLLLGFAHALHAAGALDDALYVSGMLVQQYRTWPPGMELHAELRRAAGDQERFTDHYVGADTVELHLSWAAMLAGVDRQVEAAAVLAAAQQRFPTNPNLILAEAVAAGEAGDDARAAALFRDHAAPTPAWQVAEARQRLRTGDPAAAEALLAAALRAKPDDVVAWSLRDLSWRLLGDARHHWLHGQDRLVQVLRLELSTAELDAARAMLDRLHDRSPVPIGQSVRHGSQTRGALFLRAEPAISRVAEAIRAAIERYREGLPPADAAHPLLRHRDTPLAVVGSWSIRLDGAGHHAAHVHPQGVLSSAAYLAVPEQVTEADQPGWLELGRPPVTLLDLPPLRTIEPKVGELALFPSTLFHGTRPISAGRRMTVAFDAAPRS</sequence>
<evidence type="ECO:0000313" key="3">
    <source>
        <dbReference type="EMBL" id="SOB86855.1"/>
    </source>
</evidence>
<dbReference type="InterPro" id="IPR051012">
    <property type="entry name" value="CellSynth/LPSAsmb/PSIAsmb"/>
</dbReference>
<dbReference type="EMBL" id="OBMI01000002">
    <property type="protein sequence ID" value="SOB86855.1"/>
    <property type="molecule type" value="Genomic_DNA"/>
</dbReference>
<dbReference type="AlphaFoldDB" id="A0A285QY06"/>
<dbReference type="Pfam" id="PF13429">
    <property type="entry name" value="TPR_15"/>
    <property type="match status" value="1"/>
</dbReference>
<dbReference type="Pfam" id="PF13759">
    <property type="entry name" value="2OG-FeII_Oxy_5"/>
    <property type="match status" value="1"/>
</dbReference>
<gene>
    <name evidence="3" type="ORF">SAMN06297144_1966</name>
</gene>
<dbReference type="InterPro" id="IPR019734">
    <property type="entry name" value="TPR_rpt"/>
</dbReference>
<dbReference type="Gene3D" id="1.25.40.10">
    <property type="entry name" value="Tetratricopeptide repeat domain"/>
    <property type="match status" value="2"/>
</dbReference>
<keyword evidence="1" id="KW-0677">Repeat</keyword>
<dbReference type="InterPro" id="IPR012668">
    <property type="entry name" value="CHP02466"/>
</dbReference>
<dbReference type="Gene3D" id="2.60.120.620">
    <property type="entry name" value="q2cbj1_9rhob like domain"/>
    <property type="match status" value="1"/>
</dbReference>
<accession>A0A285QY06</accession>
<dbReference type="OrthoDB" id="9783136at2"/>
<dbReference type="SUPFAM" id="SSF48452">
    <property type="entry name" value="TPR-like"/>
    <property type="match status" value="1"/>
</dbReference>
<reference evidence="3 4" key="1">
    <citation type="submission" date="2017-07" db="EMBL/GenBank/DDBJ databases">
        <authorList>
            <person name="Sun Z.S."/>
            <person name="Albrecht U."/>
            <person name="Echele G."/>
            <person name="Lee C.C."/>
        </authorList>
    </citation>
    <scope>NUCLEOTIDE SEQUENCE [LARGE SCALE GENOMIC DNA]</scope>
    <source>
        <strain evidence="3 4">CGMCC 1.12672</strain>
    </source>
</reference>
<keyword evidence="2" id="KW-0802">TPR repeat</keyword>
<dbReference type="InterPro" id="IPR011990">
    <property type="entry name" value="TPR-like_helical_dom_sf"/>
</dbReference>
<dbReference type="RefSeq" id="WP_097063827.1">
    <property type="nucleotide sequence ID" value="NZ_OBMI01000002.1"/>
</dbReference>
<dbReference type="Pfam" id="PF13432">
    <property type="entry name" value="TPR_16"/>
    <property type="match status" value="1"/>
</dbReference>
<protein>
    <submittedName>
        <fullName evidence="3">2OG-Fe(II) oxygenase</fullName>
    </submittedName>
</protein>
<organism evidence="3 4">
    <name type="scientific">Sphingomonas guangdongensis</name>
    <dbReference type="NCBI Taxonomy" id="1141890"/>
    <lineage>
        <taxon>Bacteria</taxon>
        <taxon>Pseudomonadati</taxon>
        <taxon>Pseudomonadota</taxon>
        <taxon>Alphaproteobacteria</taxon>
        <taxon>Sphingomonadales</taxon>
        <taxon>Sphingomonadaceae</taxon>
        <taxon>Sphingomonas</taxon>
    </lineage>
</organism>
<keyword evidence="4" id="KW-1185">Reference proteome</keyword>
<evidence type="ECO:0000313" key="4">
    <source>
        <dbReference type="Proteomes" id="UP000219494"/>
    </source>
</evidence>
<dbReference type="PANTHER" id="PTHR45586">
    <property type="entry name" value="TPR REPEAT-CONTAINING PROTEIN PA4667"/>
    <property type="match status" value="1"/>
</dbReference>
<dbReference type="SMART" id="SM00028">
    <property type="entry name" value="TPR"/>
    <property type="match status" value="4"/>
</dbReference>
<name>A0A285QY06_9SPHN</name>
<proteinExistence type="predicted"/>
<evidence type="ECO:0000256" key="1">
    <source>
        <dbReference type="ARBA" id="ARBA00022737"/>
    </source>
</evidence>